<comment type="function">
    <text evidence="12">Transcriptional inhibitor with a significantly increased number of target genes in response to oleate.</text>
</comment>
<keyword evidence="6" id="KW-0862">Zinc</keyword>
<keyword evidence="4" id="KW-0678">Repressor</keyword>
<evidence type="ECO:0000256" key="11">
    <source>
        <dbReference type="ARBA" id="ARBA00023242"/>
    </source>
</evidence>
<keyword evidence="3" id="KW-0963">Cytoplasm</keyword>
<dbReference type="GO" id="GO:0005739">
    <property type="term" value="C:mitochondrion"/>
    <property type="evidence" value="ECO:0007669"/>
    <property type="project" value="UniProtKB-SubCell"/>
</dbReference>
<evidence type="ECO:0000256" key="1">
    <source>
        <dbReference type="ARBA" id="ARBA00004173"/>
    </source>
</evidence>
<evidence type="ECO:0000256" key="7">
    <source>
        <dbReference type="ARBA" id="ARBA00023015"/>
    </source>
</evidence>
<evidence type="ECO:0000259" key="15">
    <source>
        <dbReference type="PROSITE" id="PS50048"/>
    </source>
</evidence>
<dbReference type="InterPro" id="IPR036864">
    <property type="entry name" value="Zn2-C6_fun-type_DNA-bd_sf"/>
</dbReference>
<evidence type="ECO:0000256" key="9">
    <source>
        <dbReference type="ARBA" id="ARBA00023128"/>
    </source>
</evidence>
<dbReference type="PANTHER" id="PTHR31069">
    <property type="entry name" value="OLEATE-ACTIVATED TRANSCRIPTION FACTOR 1-RELATED"/>
    <property type="match status" value="1"/>
</dbReference>
<evidence type="ECO:0000313" key="17">
    <source>
        <dbReference type="Proteomes" id="UP001306508"/>
    </source>
</evidence>
<name>A0AAN8A6W6_9SACH</name>
<dbReference type="Proteomes" id="UP001306508">
    <property type="component" value="Unassembled WGS sequence"/>
</dbReference>
<evidence type="ECO:0000256" key="2">
    <source>
        <dbReference type="ARBA" id="ARBA00004496"/>
    </source>
</evidence>
<evidence type="ECO:0000256" key="14">
    <source>
        <dbReference type="ARBA" id="ARBA00040584"/>
    </source>
</evidence>
<dbReference type="SUPFAM" id="SSF57701">
    <property type="entry name" value="Zn2/Cys6 DNA-binding domain"/>
    <property type="match status" value="1"/>
</dbReference>
<comment type="subcellular location">
    <subcellularLocation>
        <location evidence="2">Cytoplasm</location>
    </subcellularLocation>
    <subcellularLocation>
        <location evidence="1">Mitochondrion</location>
    </subcellularLocation>
</comment>
<keyword evidence="9" id="KW-0496">Mitochondrion</keyword>
<dbReference type="EMBL" id="JAWIZZ010000047">
    <property type="protein sequence ID" value="KAK5779567.1"/>
    <property type="molecule type" value="Genomic_DNA"/>
</dbReference>
<proteinExistence type="inferred from homology"/>
<keyword evidence="17" id="KW-1185">Reference proteome</keyword>
<dbReference type="PROSITE" id="PS00463">
    <property type="entry name" value="ZN2_CY6_FUNGAL_1"/>
    <property type="match status" value="1"/>
</dbReference>
<feature type="domain" description="Zn(2)-C6 fungal-type" evidence="15">
    <location>
        <begin position="19"/>
        <end position="50"/>
    </location>
</feature>
<accession>A0AAN8A6W6</accession>
<dbReference type="AlphaFoldDB" id="A0AAN8A6W6"/>
<evidence type="ECO:0000256" key="12">
    <source>
        <dbReference type="ARBA" id="ARBA00037679"/>
    </source>
</evidence>
<dbReference type="InterPro" id="IPR050675">
    <property type="entry name" value="OAF3"/>
</dbReference>
<evidence type="ECO:0000256" key="10">
    <source>
        <dbReference type="ARBA" id="ARBA00023163"/>
    </source>
</evidence>
<evidence type="ECO:0000256" key="5">
    <source>
        <dbReference type="ARBA" id="ARBA00022723"/>
    </source>
</evidence>
<dbReference type="GO" id="GO:0008270">
    <property type="term" value="F:zinc ion binding"/>
    <property type="evidence" value="ECO:0007669"/>
    <property type="project" value="InterPro"/>
</dbReference>
<dbReference type="PROSITE" id="PS50048">
    <property type="entry name" value="ZN2_CY6_FUNGAL_2"/>
    <property type="match status" value="1"/>
</dbReference>
<evidence type="ECO:0000256" key="6">
    <source>
        <dbReference type="ARBA" id="ARBA00022833"/>
    </source>
</evidence>
<evidence type="ECO:0000256" key="3">
    <source>
        <dbReference type="ARBA" id="ARBA00022490"/>
    </source>
</evidence>
<keyword evidence="5" id="KW-0479">Metal-binding</keyword>
<dbReference type="GO" id="GO:0005634">
    <property type="term" value="C:nucleus"/>
    <property type="evidence" value="ECO:0007669"/>
    <property type="project" value="TreeGrafter"/>
</dbReference>
<sequence>MRKVDKPDNVKRRNRLTIVCTNCKRRKIRCDKKHPCDACIKANRADECKYISIIKEDTKRKNTLKLGNDYKKHKGNQTVADKDGNLAHIDNSEFINIIPNGFYVDVKRSAINMFAQFVDLSIEHRDVYLKLMTRFRSIVIKNMSEKYENEAKSEKHKFNPYLPKSFKPLSVFDFHEQTGNRMVSQKGIINYEQHKILFDKFAKMRKNEQLKFLSDESIKIKDYLIDKELFLSQILQFFTEKILPLIPIFDMNILTKEIIAFFDYMSTNDNISTKSSDHIVMSIIFLIILLTKLSISNSKYPHVESIYESILKIDTSKYLAIIHHYLFQMKILRKCTLLQLQCLILLKFYQWCSPDDGDGSDGQHNQIFLGMIISSAKELGINWHCINNESYCFSIANGARPSLMDMGSKDYLEHYRRIWSVIVSWDRKMSLAFGQECLIGKSYIGFLKESLSNIIENNNNSNSNSNDITDKSQDISHNINFQHKIWHARMLSVDHYLLKINNMIHNAPTRVNVALLEDLISQIKNELKRLRLYSITLTETTTGSNGNKYAKGYNTQDYYDTINESAIKVLDTEFDWCLNLLELSIYHGRMVYYERTTDYVKYHTSIQELWDYLILLAKKCHCYFFPEVGQDRINGFMRFYCNRIVEIATNKLCVLIPTFILRLNRFPQMTNDDRDLMCKFLYQISSVYFNEYAFEHFKCFKKMFTAKITYKMLNRPHGKDIWKNILQFLIYKISEQDEILNSVEDIPNITCSSLRELIPYFNEYYQEVKSKGYDYTNVDYLERIWNNKVIPVSACDNLFKLNLHEEKLDFIIKEDRYEHQLNIFASFYDNSSTELVVRTYGETLVSQKQDSNVNKTAYPGNVASNNFTEFPVMPIVSVDIDQSLGTEASVTRTVSSNNGTFDFDLDRLTQPIETISSLEFLNDLFEPTDFISFFK</sequence>
<keyword evidence="7" id="KW-0805">Transcription regulation</keyword>
<keyword evidence="8" id="KW-0238">DNA-binding</keyword>
<dbReference type="CDD" id="cd00067">
    <property type="entry name" value="GAL4"/>
    <property type="match status" value="1"/>
</dbReference>
<dbReference type="Pfam" id="PF00172">
    <property type="entry name" value="Zn_clus"/>
    <property type="match status" value="1"/>
</dbReference>
<dbReference type="GO" id="GO:0000981">
    <property type="term" value="F:DNA-binding transcription factor activity, RNA polymerase II-specific"/>
    <property type="evidence" value="ECO:0007669"/>
    <property type="project" value="InterPro"/>
</dbReference>
<comment type="caution">
    <text evidence="16">The sequence shown here is derived from an EMBL/GenBank/DDBJ whole genome shotgun (WGS) entry which is preliminary data.</text>
</comment>
<dbReference type="GO" id="GO:0045944">
    <property type="term" value="P:positive regulation of transcription by RNA polymerase II"/>
    <property type="evidence" value="ECO:0007669"/>
    <property type="project" value="TreeGrafter"/>
</dbReference>
<organism evidence="16 17">
    <name type="scientific">Arxiozyma heterogenica</name>
    <dbReference type="NCBI Taxonomy" id="278026"/>
    <lineage>
        <taxon>Eukaryota</taxon>
        <taxon>Fungi</taxon>
        <taxon>Dikarya</taxon>
        <taxon>Ascomycota</taxon>
        <taxon>Saccharomycotina</taxon>
        <taxon>Saccharomycetes</taxon>
        <taxon>Saccharomycetales</taxon>
        <taxon>Saccharomycetaceae</taxon>
        <taxon>Arxiozyma</taxon>
    </lineage>
</organism>
<dbReference type="CDD" id="cd12148">
    <property type="entry name" value="fungal_TF_MHR"/>
    <property type="match status" value="1"/>
</dbReference>
<evidence type="ECO:0000256" key="13">
    <source>
        <dbReference type="ARBA" id="ARBA00038234"/>
    </source>
</evidence>
<dbReference type="InterPro" id="IPR001138">
    <property type="entry name" value="Zn2Cys6_DnaBD"/>
</dbReference>
<dbReference type="Gene3D" id="4.10.240.10">
    <property type="entry name" value="Zn(2)-C6 fungal-type DNA-binding domain"/>
    <property type="match status" value="1"/>
</dbReference>
<comment type="similarity">
    <text evidence="13">Belongs to the OAF3 family.</text>
</comment>
<evidence type="ECO:0000313" key="16">
    <source>
        <dbReference type="EMBL" id="KAK5779567.1"/>
    </source>
</evidence>
<keyword evidence="11" id="KW-0539">Nucleus</keyword>
<reference evidence="17" key="1">
    <citation type="submission" date="2023-07" db="EMBL/GenBank/DDBJ databases">
        <title>A draft genome of Kazachstania heterogenica Y-27499.</title>
        <authorList>
            <person name="Donic C."/>
            <person name="Kralova J.S."/>
            <person name="Fidel L."/>
            <person name="Ben-Dor S."/>
            <person name="Jung S."/>
        </authorList>
    </citation>
    <scope>NUCLEOTIDE SEQUENCE [LARGE SCALE GENOMIC DNA]</scope>
    <source>
        <strain evidence="17">Y27499</strain>
    </source>
</reference>
<dbReference type="GO" id="GO:0000978">
    <property type="term" value="F:RNA polymerase II cis-regulatory region sequence-specific DNA binding"/>
    <property type="evidence" value="ECO:0007669"/>
    <property type="project" value="TreeGrafter"/>
</dbReference>
<gene>
    <name evidence="16" type="ORF">RI543_003459</name>
</gene>
<dbReference type="PANTHER" id="PTHR31069:SF33">
    <property type="entry name" value="OLEATE ACTIVATED TRANSCRIPTION FACTOR 3"/>
    <property type="match status" value="1"/>
</dbReference>
<keyword evidence="10" id="KW-0804">Transcription</keyword>
<dbReference type="SMART" id="SM00066">
    <property type="entry name" value="GAL4"/>
    <property type="match status" value="1"/>
</dbReference>
<protein>
    <recommendedName>
        <fullName evidence="14">Oleate activated transcription factor 3</fullName>
    </recommendedName>
</protein>
<evidence type="ECO:0000256" key="4">
    <source>
        <dbReference type="ARBA" id="ARBA00022491"/>
    </source>
</evidence>
<evidence type="ECO:0000256" key="8">
    <source>
        <dbReference type="ARBA" id="ARBA00023125"/>
    </source>
</evidence>